<feature type="compositionally biased region" description="Basic and acidic residues" evidence="7">
    <location>
        <begin position="535"/>
        <end position="551"/>
    </location>
</feature>
<keyword evidence="8" id="KW-1133">Transmembrane helix</keyword>
<evidence type="ECO:0000256" key="6">
    <source>
        <dbReference type="SAM" id="Coils"/>
    </source>
</evidence>
<feature type="domain" description="Flotillin C-terminal" evidence="10">
    <location>
        <begin position="397"/>
        <end position="517"/>
    </location>
</feature>
<evidence type="ECO:0000256" key="8">
    <source>
        <dbReference type="SAM" id="Phobius"/>
    </source>
</evidence>
<feature type="region of interest" description="Disordered" evidence="7">
    <location>
        <begin position="530"/>
        <end position="551"/>
    </location>
</feature>
<keyword evidence="8" id="KW-0812">Transmembrane</keyword>
<proteinExistence type="inferred from homology"/>
<dbReference type="AlphaFoldDB" id="A0A1L9NUG8"/>
<dbReference type="PANTHER" id="PTHR13806">
    <property type="entry name" value="FLOTILLIN-RELATED"/>
    <property type="match status" value="1"/>
</dbReference>
<dbReference type="GO" id="GO:0005886">
    <property type="term" value="C:plasma membrane"/>
    <property type="evidence" value="ECO:0007669"/>
    <property type="project" value="UniProtKB-SubCell"/>
</dbReference>
<evidence type="ECO:0000259" key="9">
    <source>
        <dbReference type="Pfam" id="PF01145"/>
    </source>
</evidence>
<protein>
    <submittedName>
        <fullName evidence="11">Inner membrane protein YqiK</fullName>
    </submittedName>
</protein>
<evidence type="ECO:0000313" key="11">
    <source>
        <dbReference type="EMBL" id="OJI92938.1"/>
    </source>
</evidence>
<keyword evidence="5 8" id="KW-0472">Membrane</keyword>
<dbReference type="SUPFAM" id="SSF117892">
    <property type="entry name" value="Band 7/SPFH domain"/>
    <property type="match status" value="1"/>
</dbReference>
<evidence type="ECO:0000256" key="2">
    <source>
        <dbReference type="ARBA" id="ARBA00004236"/>
    </source>
</evidence>
<dbReference type="PANTHER" id="PTHR13806:SF31">
    <property type="entry name" value="FLOTILLIN-LIKE PROTEIN 1-RELATED"/>
    <property type="match status" value="1"/>
</dbReference>
<gene>
    <name evidence="11" type="primary">yqiK_2</name>
    <name evidence="11" type="ORF">PFRI_28320</name>
</gene>
<keyword evidence="4" id="KW-1003">Cell membrane</keyword>
<feature type="region of interest" description="Disordered" evidence="7">
    <location>
        <begin position="278"/>
        <end position="301"/>
    </location>
</feature>
<dbReference type="InterPro" id="IPR027705">
    <property type="entry name" value="Flotillin_fam"/>
</dbReference>
<evidence type="ECO:0000256" key="4">
    <source>
        <dbReference type="ARBA" id="ARBA00022475"/>
    </source>
</evidence>
<dbReference type="Pfam" id="PF01145">
    <property type="entry name" value="Band_7"/>
    <property type="match status" value="1"/>
</dbReference>
<feature type="transmembrane region" description="Helical" evidence="8">
    <location>
        <begin position="12"/>
        <end position="30"/>
    </location>
</feature>
<evidence type="ECO:0000256" key="7">
    <source>
        <dbReference type="SAM" id="MobiDB-lite"/>
    </source>
</evidence>
<keyword evidence="12" id="KW-1185">Reference proteome</keyword>
<dbReference type="EMBL" id="MLCB01000160">
    <property type="protein sequence ID" value="OJI92938.1"/>
    <property type="molecule type" value="Genomic_DNA"/>
</dbReference>
<comment type="caution">
    <text evidence="11">The sequence shown here is derived from an EMBL/GenBank/DDBJ whole genome shotgun (WGS) entry which is preliminary data.</text>
</comment>
<dbReference type="InterPro" id="IPR001107">
    <property type="entry name" value="Band_7"/>
</dbReference>
<organism evidence="11 12">
    <name type="scientific">Planktotalea frisia</name>
    <dbReference type="NCBI Taxonomy" id="696762"/>
    <lineage>
        <taxon>Bacteria</taxon>
        <taxon>Pseudomonadati</taxon>
        <taxon>Pseudomonadota</taxon>
        <taxon>Alphaproteobacteria</taxon>
        <taxon>Rhodobacterales</taxon>
        <taxon>Paracoccaceae</taxon>
        <taxon>Planktotalea</taxon>
    </lineage>
</organism>
<dbReference type="InterPro" id="IPR031905">
    <property type="entry name" value="Flotillin_C"/>
</dbReference>
<reference evidence="11 12" key="1">
    <citation type="submission" date="2016-10" db="EMBL/GenBank/DDBJ databases">
        <title>Genome sequence of Planktotalea frisia SH6-1.</title>
        <authorList>
            <person name="Poehlein A."/>
            <person name="Bakenhus I."/>
            <person name="Voget S."/>
            <person name="Brinkhoff T."/>
            <person name="Simon M."/>
        </authorList>
    </citation>
    <scope>NUCLEOTIDE SEQUENCE [LARGE SCALE GENOMIC DNA]</scope>
    <source>
        <strain evidence="11 12">SH6-1</strain>
    </source>
</reference>
<evidence type="ECO:0000313" key="12">
    <source>
        <dbReference type="Proteomes" id="UP000184514"/>
    </source>
</evidence>
<evidence type="ECO:0000259" key="10">
    <source>
        <dbReference type="Pfam" id="PF15975"/>
    </source>
</evidence>
<accession>A0A1L9NUG8</accession>
<feature type="domain" description="Band 7" evidence="9">
    <location>
        <begin position="44"/>
        <end position="193"/>
    </location>
</feature>
<dbReference type="Pfam" id="PF15975">
    <property type="entry name" value="Flot"/>
    <property type="match status" value="1"/>
</dbReference>
<evidence type="ECO:0000256" key="3">
    <source>
        <dbReference type="ARBA" id="ARBA00007161"/>
    </source>
</evidence>
<dbReference type="InterPro" id="IPR036013">
    <property type="entry name" value="Band_7/SPFH_dom_sf"/>
</dbReference>
<evidence type="ECO:0000256" key="5">
    <source>
        <dbReference type="ARBA" id="ARBA00023136"/>
    </source>
</evidence>
<sequence>MPDAVGELILYWLLALVILAIVLLMGIWFLQRFYAKASLESALVRTGMGGRRVITDGGCVVLPIVHQSQRVSMQTNTVTVSRSGREAVLTSDPLRADITMKFELRVASDTDNIATAAQAFGNRIARGGEVFEDALAGPLANAIQTAAASRDLNNIHLERAEFTQEVARVASEHAGRLGLELVTAALVSIDQSDFSGRDENNAFNARGMRRLAEMVAEEREARIQVETSTEVAVREHRLAQHQRQMELLRAERETEIAQQEHLTKLEAEAESRALQAHSEARHASETSRIQQEQETEAAKVTSDEALRKVEMRALLELEEARIANGIKLSQSRTKEAKAQAEEEEARAQVILAAENVQAQKERAVTMREKEIEKLKQDRDIELEDARVKSDVNTLLAKAQADASARTASAHAEQSAMEAEAAGRVALNSAENTLSDAVIRMRLEERKLDKMPEIMTQMMKPVEKIDSIRINQISGPGGGAGSPGGDGVDSAFGAAMDQILGMAVRLPAMKQMGEEIGMDFDVPTAGRTADYANRIKAKDEPKPNPKAEKSKE</sequence>
<dbReference type="Proteomes" id="UP000184514">
    <property type="component" value="Unassembled WGS sequence"/>
</dbReference>
<comment type="subcellular location">
    <subcellularLocation>
        <location evidence="2">Cell membrane</location>
    </subcellularLocation>
    <subcellularLocation>
        <location evidence="1">Membrane</location>
        <topology evidence="1">Single-pass membrane protein</topology>
    </subcellularLocation>
</comment>
<evidence type="ECO:0000256" key="1">
    <source>
        <dbReference type="ARBA" id="ARBA00004167"/>
    </source>
</evidence>
<dbReference type="STRING" id="696762.PFRI_28320"/>
<keyword evidence="6" id="KW-0175">Coiled coil</keyword>
<name>A0A1L9NUG8_9RHOB</name>
<feature type="coiled-coil region" evidence="6">
    <location>
        <begin position="231"/>
        <end position="258"/>
    </location>
</feature>
<comment type="similarity">
    <text evidence="3">Belongs to the band 7/mec-2 family. Flotillin subfamily.</text>
</comment>
<dbReference type="Gene3D" id="3.30.479.30">
    <property type="entry name" value="Band 7 domain"/>
    <property type="match status" value="1"/>
</dbReference>